<reference evidence="1 2" key="1">
    <citation type="submission" date="2022-01" db="EMBL/GenBank/DDBJ databases">
        <authorList>
            <person name="Riesco R."/>
            <person name="Trujillo M.E."/>
        </authorList>
    </citation>
    <scope>NUCLEOTIDE SEQUENCE [LARGE SCALE GENOMIC DNA]</scope>
    <source>
        <strain evidence="1 2">NIE79</strain>
    </source>
</reference>
<organism evidence="1 2">
    <name type="scientific">Micromonospora trifolii</name>
    <dbReference type="NCBI Taxonomy" id="2911208"/>
    <lineage>
        <taxon>Bacteria</taxon>
        <taxon>Bacillati</taxon>
        <taxon>Actinomycetota</taxon>
        <taxon>Actinomycetes</taxon>
        <taxon>Micromonosporales</taxon>
        <taxon>Micromonosporaceae</taxon>
        <taxon>Micromonospora</taxon>
    </lineage>
</organism>
<comment type="caution">
    <text evidence="1">The sequence shown here is derived from an EMBL/GenBank/DDBJ whole genome shotgun (WGS) entry which is preliminary data.</text>
</comment>
<protein>
    <recommendedName>
        <fullName evidence="3">DUF4262 domain-containing protein</fullName>
    </recommendedName>
</protein>
<evidence type="ECO:0008006" key="3">
    <source>
        <dbReference type="Google" id="ProtNLM"/>
    </source>
</evidence>
<dbReference type="EMBL" id="JAKKFD010000022">
    <property type="protein sequence ID" value="MCG5444115.1"/>
    <property type="molecule type" value="Genomic_DNA"/>
</dbReference>
<gene>
    <name evidence="1" type="ORF">NIE79_002259</name>
</gene>
<keyword evidence="2" id="KW-1185">Reference proteome</keyword>
<sequence>MRENHPIDRLVVALEGEVSASIVSAMQASIERLAGRRAWVLGPPVFLDQSDEHGSHWVGFGLMLYTALPPWGEQIDPQVDRAHLEEVKELLGEVCRISDEYGASFQAEYAGELLGMVESGQMDSGLEVTLIGEWERVLNAASPRGMTPGSNA</sequence>
<dbReference type="RefSeq" id="WP_238679269.1">
    <property type="nucleotide sequence ID" value="NZ_JAKKFD010000022.1"/>
</dbReference>
<accession>A0ABS9N386</accession>
<dbReference type="Proteomes" id="UP001201629">
    <property type="component" value="Unassembled WGS sequence"/>
</dbReference>
<name>A0ABS9N386_9ACTN</name>
<evidence type="ECO:0000313" key="2">
    <source>
        <dbReference type="Proteomes" id="UP001201629"/>
    </source>
</evidence>
<proteinExistence type="predicted"/>
<evidence type="ECO:0000313" key="1">
    <source>
        <dbReference type="EMBL" id="MCG5444115.1"/>
    </source>
</evidence>